<dbReference type="SUPFAM" id="SSF52540">
    <property type="entry name" value="P-loop containing nucleoside triphosphate hydrolases"/>
    <property type="match status" value="1"/>
</dbReference>
<evidence type="ECO:0000256" key="1">
    <source>
        <dbReference type="ARBA" id="ARBA00022741"/>
    </source>
</evidence>
<dbReference type="PANTHER" id="PTHR16305:SF35">
    <property type="entry name" value="TRANSCRIPTIONAL ACTIVATOR DOMAIN"/>
    <property type="match status" value="1"/>
</dbReference>
<gene>
    <name evidence="4" type="ORF">DX116_02455</name>
</gene>
<dbReference type="SMART" id="SM00421">
    <property type="entry name" value="HTH_LUXR"/>
    <property type="match status" value="1"/>
</dbReference>
<dbReference type="CDD" id="cd06170">
    <property type="entry name" value="LuxR_C_like"/>
    <property type="match status" value="1"/>
</dbReference>
<evidence type="ECO:0000313" key="5">
    <source>
        <dbReference type="Proteomes" id="UP000265581"/>
    </source>
</evidence>
<dbReference type="InterPro" id="IPR011990">
    <property type="entry name" value="TPR-like_helical_dom_sf"/>
</dbReference>
<dbReference type="Pfam" id="PF13191">
    <property type="entry name" value="AAA_16"/>
    <property type="match status" value="1"/>
</dbReference>
<comment type="caution">
    <text evidence="4">The sequence shown here is derived from an EMBL/GenBank/DDBJ whole genome shotgun (WGS) entry which is preliminary data.</text>
</comment>
<proteinExistence type="predicted"/>
<sequence>MMDAMGNHRAPSTRLVGRDDELYQLLGLAGVTAPEARDVVLLGGDAGIGKTRLLRELSASARTAGHRVMAGHCLDLGDSALPYQPFAEAFSSLSDDERDVLAERFPALGPLLPWPSAAPGPGVERAELFASVVAALDSLSADRPVLLVIEDAHWADASTRHLIRYVLAQGFTGAVHVVVSYRADDLHRRHPLREALAEWVRLPRVRRLELEPLADADVVDLARVRAEHELPAEALRAVVQRAGGNAFFVEELLDAGLDDHRSSLPETLSDLLLVRLDRLDEPARRLVRAASVTDGREGFAALAAAAGLSDDELDAALVTAVDHKVLRRSGSDDYVFRHALLGEALRDDLLPGERRRIHAAFLAALDDDAPPATVARHALAAGQRETAFTATVRAAEAAGLVAGYDEAAQHYERAIELVDAAPPGTDEIDLVIDAANALVTSGQLMRALGLLRDHLSGLATDVHRDCHGRLLVAIGNTCYFANLDAEAEQASVQAAEVVPDEPTVLRGEVAALRARVLANRRRDREAAQWGERALQIGETVEAQSVIFDAKATVTRLTARSGDDPGQTMTAFRELVDASRASGHVLGELRGLNQMAFVHFNAGELDAAAAAFDEGMRRAAQTGWSWGPYGFDGRFFGALIAYMRGRWHEALQLCDVRDGAPPEFEAYLTAVSLLVPAGRGDTAQIERTLPQRALWRHDQASAIHGTSALIELAGVAGDLAAARRHHDDLVDLHVRSWDDTDFAARIRLAALLIGQYATAAPGLDRAAQHDLVQQLPGLVDGVERAVAATQPLGPEGQAWHRRALAEAARLTWLSSDGVTDAGELAGLWRGARDGFVGLDDPYETARCSARLAAVLLTSGDETEGAELVAEAREVAARLGARPLLAELDRLSPRAPRAARADVDLTPREREVLQQVATGLSNGEIGARLFISTKTVSVHVSNILAKLGAAGRTEAAAIARRRGLLDD</sequence>
<dbReference type="GO" id="GO:0003677">
    <property type="term" value="F:DNA binding"/>
    <property type="evidence" value="ECO:0007669"/>
    <property type="project" value="InterPro"/>
</dbReference>
<dbReference type="AlphaFoldDB" id="A0A371P971"/>
<dbReference type="PRINTS" id="PR00038">
    <property type="entry name" value="HTHLUXR"/>
</dbReference>
<dbReference type="GO" id="GO:0006355">
    <property type="term" value="P:regulation of DNA-templated transcription"/>
    <property type="evidence" value="ECO:0007669"/>
    <property type="project" value="InterPro"/>
</dbReference>
<reference evidence="4 5" key="1">
    <citation type="submission" date="2018-08" db="EMBL/GenBank/DDBJ databases">
        <title>Aeromicrobium sp. M2KJ-4, whole genome shotgun sequence.</title>
        <authorList>
            <person name="Tuo L."/>
        </authorList>
    </citation>
    <scope>NUCLEOTIDE SEQUENCE [LARGE SCALE GENOMIC DNA]</scope>
    <source>
        <strain evidence="4 5">M2KJ-4</strain>
    </source>
</reference>
<dbReference type="InterPro" id="IPR041664">
    <property type="entry name" value="AAA_16"/>
</dbReference>
<dbReference type="InterPro" id="IPR027417">
    <property type="entry name" value="P-loop_NTPase"/>
</dbReference>
<dbReference type="Gene3D" id="1.10.10.10">
    <property type="entry name" value="Winged helix-like DNA-binding domain superfamily/Winged helix DNA-binding domain"/>
    <property type="match status" value="1"/>
</dbReference>
<dbReference type="GO" id="GO:0005524">
    <property type="term" value="F:ATP binding"/>
    <property type="evidence" value="ECO:0007669"/>
    <property type="project" value="UniProtKB-KW"/>
</dbReference>
<evidence type="ECO:0000256" key="2">
    <source>
        <dbReference type="ARBA" id="ARBA00022840"/>
    </source>
</evidence>
<dbReference type="Pfam" id="PF00196">
    <property type="entry name" value="GerE"/>
    <property type="match status" value="1"/>
</dbReference>
<dbReference type="GO" id="GO:0005737">
    <property type="term" value="C:cytoplasm"/>
    <property type="evidence" value="ECO:0007669"/>
    <property type="project" value="TreeGrafter"/>
</dbReference>
<dbReference type="PROSITE" id="PS00622">
    <property type="entry name" value="HTH_LUXR_1"/>
    <property type="match status" value="1"/>
</dbReference>
<keyword evidence="2" id="KW-0067">ATP-binding</keyword>
<evidence type="ECO:0000259" key="3">
    <source>
        <dbReference type="PROSITE" id="PS50043"/>
    </source>
</evidence>
<accession>A0A371P971</accession>
<dbReference type="InterPro" id="IPR016032">
    <property type="entry name" value="Sig_transdc_resp-reg_C-effctor"/>
</dbReference>
<evidence type="ECO:0000313" key="4">
    <source>
        <dbReference type="EMBL" id="REK72503.1"/>
    </source>
</evidence>
<protein>
    <submittedName>
        <fullName evidence="4">LuxR family transcriptional regulator</fullName>
    </submittedName>
</protein>
<dbReference type="SUPFAM" id="SSF48452">
    <property type="entry name" value="TPR-like"/>
    <property type="match status" value="2"/>
</dbReference>
<dbReference type="PANTHER" id="PTHR16305">
    <property type="entry name" value="TESTICULAR SOLUBLE ADENYLYL CYCLASE"/>
    <property type="match status" value="1"/>
</dbReference>
<dbReference type="EMBL" id="QUBR01000001">
    <property type="protein sequence ID" value="REK72503.1"/>
    <property type="molecule type" value="Genomic_DNA"/>
</dbReference>
<name>A0A371P971_9ACTN</name>
<organism evidence="4 5">
    <name type="scientific">Aeromicrobium endophyticum</name>
    <dbReference type="NCBI Taxonomy" id="2292704"/>
    <lineage>
        <taxon>Bacteria</taxon>
        <taxon>Bacillati</taxon>
        <taxon>Actinomycetota</taxon>
        <taxon>Actinomycetes</taxon>
        <taxon>Propionibacteriales</taxon>
        <taxon>Nocardioidaceae</taxon>
        <taxon>Aeromicrobium</taxon>
    </lineage>
</organism>
<dbReference type="InterPro" id="IPR000792">
    <property type="entry name" value="Tscrpt_reg_LuxR_C"/>
</dbReference>
<dbReference type="PROSITE" id="PS50043">
    <property type="entry name" value="HTH_LUXR_2"/>
    <property type="match status" value="1"/>
</dbReference>
<keyword evidence="1" id="KW-0547">Nucleotide-binding</keyword>
<dbReference type="Gene3D" id="1.25.40.10">
    <property type="entry name" value="Tetratricopeptide repeat domain"/>
    <property type="match status" value="1"/>
</dbReference>
<dbReference type="InterPro" id="IPR036388">
    <property type="entry name" value="WH-like_DNA-bd_sf"/>
</dbReference>
<keyword evidence="5" id="KW-1185">Reference proteome</keyword>
<feature type="domain" description="HTH luxR-type" evidence="3">
    <location>
        <begin position="896"/>
        <end position="961"/>
    </location>
</feature>
<dbReference type="GO" id="GO:0004016">
    <property type="term" value="F:adenylate cyclase activity"/>
    <property type="evidence" value="ECO:0007669"/>
    <property type="project" value="TreeGrafter"/>
</dbReference>
<dbReference type="Proteomes" id="UP000265581">
    <property type="component" value="Unassembled WGS sequence"/>
</dbReference>
<dbReference type="SUPFAM" id="SSF46894">
    <property type="entry name" value="C-terminal effector domain of the bipartite response regulators"/>
    <property type="match status" value="1"/>
</dbReference>